<feature type="signal peptide" evidence="4">
    <location>
        <begin position="1"/>
        <end position="22"/>
    </location>
</feature>
<gene>
    <name evidence="5" type="ORF">PoB_005684000</name>
</gene>
<name>A0AAV4CF47_9GAST</name>
<dbReference type="Proteomes" id="UP000735302">
    <property type="component" value="Unassembled WGS sequence"/>
</dbReference>
<keyword evidence="1" id="KW-0433">Leucine-rich repeat</keyword>
<keyword evidence="6" id="KW-1185">Reference proteome</keyword>
<evidence type="ECO:0000256" key="3">
    <source>
        <dbReference type="ARBA" id="ARBA00022737"/>
    </source>
</evidence>
<keyword evidence="3" id="KW-0677">Repeat</keyword>
<evidence type="ECO:0000256" key="2">
    <source>
        <dbReference type="ARBA" id="ARBA00022729"/>
    </source>
</evidence>
<organism evidence="5 6">
    <name type="scientific">Plakobranchus ocellatus</name>
    <dbReference type="NCBI Taxonomy" id="259542"/>
    <lineage>
        <taxon>Eukaryota</taxon>
        <taxon>Metazoa</taxon>
        <taxon>Spiralia</taxon>
        <taxon>Lophotrochozoa</taxon>
        <taxon>Mollusca</taxon>
        <taxon>Gastropoda</taxon>
        <taxon>Heterobranchia</taxon>
        <taxon>Euthyneura</taxon>
        <taxon>Panpulmonata</taxon>
        <taxon>Sacoglossa</taxon>
        <taxon>Placobranchoidea</taxon>
        <taxon>Plakobranchidae</taxon>
        <taxon>Plakobranchus</taxon>
    </lineage>
</organism>
<protein>
    <submittedName>
        <fullName evidence="5">Leucine-rich repeat-containing protein 4c</fullName>
    </submittedName>
</protein>
<dbReference type="EMBL" id="BLXT01006233">
    <property type="protein sequence ID" value="GFO30335.1"/>
    <property type="molecule type" value="Genomic_DNA"/>
</dbReference>
<dbReference type="InterPro" id="IPR050541">
    <property type="entry name" value="LRR_TM_domain-containing"/>
</dbReference>
<evidence type="ECO:0000313" key="5">
    <source>
        <dbReference type="EMBL" id="GFO30335.1"/>
    </source>
</evidence>
<dbReference type="InterPro" id="IPR001611">
    <property type="entry name" value="Leu-rich_rpt"/>
</dbReference>
<proteinExistence type="predicted"/>
<dbReference type="PROSITE" id="PS51450">
    <property type="entry name" value="LRR"/>
    <property type="match status" value="1"/>
</dbReference>
<dbReference type="Gene3D" id="3.80.10.10">
    <property type="entry name" value="Ribonuclease Inhibitor"/>
    <property type="match status" value="3"/>
</dbReference>
<evidence type="ECO:0000256" key="4">
    <source>
        <dbReference type="SAM" id="SignalP"/>
    </source>
</evidence>
<reference evidence="5 6" key="1">
    <citation type="journal article" date="2021" name="Elife">
        <title>Chloroplast acquisition without the gene transfer in kleptoplastic sea slugs, Plakobranchus ocellatus.</title>
        <authorList>
            <person name="Maeda T."/>
            <person name="Takahashi S."/>
            <person name="Yoshida T."/>
            <person name="Shimamura S."/>
            <person name="Takaki Y."/>
            <person name="Nagai Y."/>
            <person name="Toyoda A."/>
            <person name="Suzuki Y."/>
            <person name="Arimoto A."/>
            <person name="Ishii H."/>
            <person name="Satoh N."/>
            <person name="Nishiyama T."/>
            <person name="Hasebe M."/>
            <person name="Maruyama T."/>
            <person name="Minagawa J."/>
            <person name="Obokata J."/>
            <person name="Shigenobu S."/>
        </authorList>
    </citation>
    <scope>NUCLEOTIDE SEQUENCE [LARGE SCALE GENOMIC DNA]</scope>
</reference>
<comment type="caution">
    <text evidence="5">The sequence shown here is derived from an EMBL/GenBank/DDBJ whole genome shotgun (WGS) entry which is preliminary data.</text>
</comment>
<accession>A0AAV4CF47</accession>
<dbReference type="InterPro" id="IPR003591">
    <property type="entry name" value="Leu-rich_rpt_typical-subtyp"/>
</dbReference>
<sequence>MKWKILLPAVSIVLILLPEMKAVCVGPQCHAIRERSVPINRKARSDSTVHCPKNCKCNSTFYSVNCNAADFHNIPTQASVLQNTHNLHLGYNRIVKISSGAFSHMKHLQSLAVVQNRVRTIDSGAFKGLTELRILYLNWNRIRRIPKNVFNGADVPQLVTLNLPGNELESIESETFSNMPLLRVIDLTENRITHISQDAFKGLTKLSRLGLSHNLLTSAVWVIGNVNSFQSLKSLNIQNNRLKALPANILDSLPKVSRLHLDLNPWICDKNLRMVYDAWMMQQNRDTDLFSWFCKNPQNLNETLRLVDLSNFTLEISTSTEEAPTNDRAPSQASPGFGHSHQTLVITVLCTGAAGLVRWYIVN</sequence>
<dbReference type="Pfam" id="PF13855">
    <property type="entry name" value="LRR_8"/>
    <property type="match status" value="2"/>
</dbReference>
<dbReference type="SUPFAM" id="SSF52058">
    <property type="entry name" value="L domain-like"/>
    <property type="match status" value="1"/>
</dbReference>
<keyword evidence="2 4" id="KW-0732">Signal</keyword>
<evidence type="ECO:0000256" key="1">
    <source>
        <dbReference type="ARBA" id="ARBA00022614"/>
    </source>
</evidence>
<dbReference type="GO" id="GO:0005886">
    <property type="term" value="C:plasma membrane"/>
    <property type="evidence" value="ECO:0007669"/>
    <property type="project" value="TreeGrafter"/>
</dbReference>
<dbReference type="SMART" id="SM00369">
    <property type="entry name" value="LRR_TYP"/>
    <property type="match status" value="7"/>
</dbReference>
<dbReference type="InterPro" id="IPR032675">
    <property type="entry name" value="LRR_dom_sf"/>
</dbReference>
<dbReference type="AlphaFoldDB" id="A0AAV4CF47"/>
<feature type="chain" id="PRO_5043730281" evidence="4">
    <location>
        <begin position="23"/>
        <end position="363"/>
    </location>
</feature>
<dbReference type="PANTHER" id="PTHR24369:SF210">
    <property type="entry name" value="CHAOPTIN-RELATED"/>
    <property type="match status" value="1"/>
</dbReference>
<dbReference type="PANTHER" id="PTHR24369">
    <property type="entry name" value="ANTIGEN BSP, PUTATIVE-RELATED"/>
    <property type="match status" value="1"/>
</dbReference>
<evidence type="ECO:0000313" key="6">
    <source>
        <dbReference type="Proteomes" id="UP000735302"/>
    </source>
</evidence>